<dbReference type="InterPro" id="IPR039426">
    <property type="entry name" value="TonB-dep_rcpt-like"/>
</dbReference>
<dbReference type="Gene3D" id="2.170.130.10">
    <property type="entry name" value="TonB-dependent receptor, plug domain"/>
    <property type="match status" value="1"/>
</dbReference>
<keyword evidence="5 7" id="KW-0472">Membrane</keyword>
<keyword evidence="2 7" id="KW-0813">Transport</keyword>
<evidence type="ECO:0000313" key="10">
    <source>
        <dbReference type="EMBL" id="RAJ32194.1"/>
    </source>
</evidence>
<dbReference type="InterPro" id="IPR023997">
    <property type="entry name" value="TonB-dep_OMP_SusC/RagA_CS"/>
</dbReference>
<comment type="caution">
    <text evidence="10">The sequence shown here is derived from an EMBL/GenBank/DDBJ whole genome shotgun (WGS) entry which is preliminary data.</text>
</comment>
<gene>
    <name evidence="10" type="ORF">LY11_01877</name>
</gene>
<evidence type="ECO:0000259" key="9">
    <source>
        <dbReference type="Pfam" id="PF07715"/>
    </source>
</evidence>
<reference evidence="10 11" key="1">
    <citation type="submission" date="2018-06" db="EMBL/GenBank/DDBJ databases">
        <title>Genomic Encyclopedia of Archaeal and Bacterial Type Strains, Phase II (KMG-II): from individual species to whole genera.</title>
        <authorList>
            <person name="Goeker M."/>
        </authorList>
    </citation>
    <scope>NUCLEOTIDE SEQUENCE [LARGE SCALE GENOMIC DNA]</scope>
    <source>
        <strain evidence="10 11">DSM 14825</strain>
    </source>
</reference>
<dbReference type="STRING" id="188932.AY601_1905"/>
<dbReference type="InterPro" id="IPR023996">
    <property type="entry name" value="TonB-dep_OMP_SusC/RagA"/>
</dbReference>
<comment type="subcellular location">
    <subcellularLocation>
        <location evidence="1 7">Cell outer membrane</location>
        <topology evidence="1 7">Multi-pass membrane protein</topology>
    </subcellularLocation>
</comment>
<dbReference type="SUPFAM" id="SSF56935">
    <property type="entry name" value="Porins"/>
    <property type="match status" value="1"/>
</dbReference>
<dbReference type="NCBIfam" id="TIGR04057">
    <property type="entry name" value="SusC_RagA_signa"/>
    <property type="match status" value="1"/>
</dbReference>
<name>A0A327SWP4_9SPHI</name>
<proteinExistence type="inferred from homology"/>
<organism evidence="10 11">
    <name type="scientific">Pedobacter cryoconitis</name>
    <dbReference type="NCBI Taxonomy" id="188932"/>
    <lineage>
        <taxon>Bacteria</taxon>
        <taxon>Pseudomonadati</taxon>
        <taxon>Bacteroidota</taxon>
        <taxon>Sphingobacteriia</taxon>
        <taxon>Sphingobacteriales</taxon>
        <taxon>Sphingobacteriaceae</taxon>
        <taxon>Pedobacter</taxon>
    </lineage>
</organism>
<feature type="signal peptide" evidence="8">
    <location>
        <begin position="1"/>
        <end position="23"/>
    </location>
</feature>
<evidence type="ECO:0000256" key="7">
    <source>
        <dbReference type="PROSITE-ProRule" id="PRU01360"/>
    </source>
</evidence>
<protein>
    <submittedName>
        <fullName evidence="10">Iron complex outermembrane receptor protein</fullName>
    </submittedName>
</protein>
<dbReference type="EMBL" id="QLLR01000006">
    <property type="protein sequence ID" value="RAJ32194.1"/>
    <property type="molecule type" value="Genomic_DNA"/>
</dbReference>
<dbReference type="AlphaFoldDB" id="A0A327SWP4"/>
<feature type="domain" description="TonB-dependent receptor plug" evidence="9">
    <location>
        <begin position="118"/>
        <end position="246"/>
    </location>
</feature>
<dbReference type="Pfam" id="PF13715">
    <property type="entry name" value="CarbopepD_reg_2"/>
    <property type="match status" value="1"/>
</dbReference>
<dbReference type="OrthoDB" id="9768177at2"/>
<evidence type="ECO:0000313" key="11">
    <source>
        <dbReference type="Proteomes" id="UP000249754"/>
    </source>
</evidence>
<evidence type="ECO:0000256" key="1">
    <source>
        <dbReference type="ARBA" id="ARBA00004571"/>
    </source>
</evidence>
<dbReference type="Proteomes" id="UP000249754">
    <property type="component" value="Unassembled WGS sequence"/>
</dbReference>
<dbReference type="Pfam" id="PF07715">
    <property type="entry name" value="Plug"/>
    <property type="match status" value="1"/>
</dbReference>
<dbReference type="InterPro" id="IPR036942">
    <property type="entry name" value="Beta-barrel_TonB_sf"/>
</dbReference>
<dbReference type="SUPFAM" id="SSF49464">
    <property type="entry name" value="Carboxypeptidase regulatory domain-like"/>
    <property type="match status" value="1"/>
</dbReference>
<dbReference type="RefSeq" id="WP_111633428.1">
    <property type="nucleotide sequence ID" value="NZ_QLLR01000006.1"/>
</dbReference>
<feature type="chain" id="PRO_5016382618" evidence="8">
    <location>
        <begin position="24"/>
        <end position="1090"/>
    </location>
</feature>
<keyword evidence="6 7" id="KW-0998">Cell outer membrane</keyword>
<evidence type="ECO:0000256" key="6">
    <source>
        <dbReference type="ARBA" id="ARBA00023237"/>
    </source>
</evidence>
<dbReference type="PROSITE" id="PS52016">
    <property type="entry name" value="TONB_DEPENDENT_REC_3"/>
    <property type="match status" value="1"/>
</dbReference>
<keyword evidence="3 7" id="KW-1134">Transmembrane beta strand</keyword>
<dbReference type="InterPro" id="IPR037066">
    <property type="entry name" value="Plug_dom_sf"/>
</dbReference>
<evidence type="ECO:0000256" key="8">
    <source>
        <dbReference type="SAM" id="SignalP"/>
    </source>
</evidence>
<keyword evidence="4 7" id="KW-0812">Transmembrane</keyword>
<evidence type="ECO:0000256" key="3">
    <source>
        <dbReference type="ARBA" id="ARBA00022452"/>
    </source>
</evidence>
<sequence length="1090" mass="119276">MRKIYLKYLSVFLLTLLTVNAFAQKTLTGTVRDASGPVPGVSITVKGTTKVTQTNGSGKFSITAGANDVLTFSAVGYARQELTVGSQEALNVTLKESENNLNEVVVTTALGIKRQEKSLGYAVSTVTAKQLTEAGNTNFASALYGKAAGVKITTAPGGASSAVNVQIRGINSISYNQQPLYVVDGVMIRNDGQNGAAGANNNSYGSDQRIRGNGILDINPADIESLTILKGASASALYGSDAGSGVVVITTKKGTKGRGLGVDFNYQGSVDEVAFLPNFQNVYGPGYSRSINLANTGREDGWITEADSPSGVRPYFRAYANFGPKMEGQQVKWWDGSIRSYSPQPDNYKDVYQTGYTSNANVAISNQSDAINYRFSASRLDYKGTQPGNTGSKNSFNLNSTVKLSSKLSADIIVSYVNTLTKNRPYQLGEVLGSFGGYFSRAEDMDLMKQKFQTSNGYKYTPLDQAATTRPEPFIYSIRATNLLDFYWKQLKNEYTENENRLLSSFTLNYDVAKNLKFRGRIGNDYTGSRTENREYSEYPVGLNGNTSTGGYATTQGQYAILYGDALLTYTNKIGQDLNLSVSGGYQGRKETYKDQKSNTRDGLVSENWFSLNNSFGVAETSDIRKEQLKYAYLGILNLSYKDFLFLEGTARKEYASTLPPQNNSYAYYSLNGGFVFSDVFKLPKFWNYGKLRASYGVVGNPAPIYEANIVYTQTSLQTINGSVPSLVTARAYGNNNLLPEMKHEGEFGLETRFLGGRLGLDVSYYNNRVKNQIVPLQVTTTTGAASQIVNVGEIGSRGYEVALNATPVKAGKFRWDTRLNFSSNKSRIISFMEGMTELNFYNSDQATAKIVAKAGEELGNIYVRPRATDSKGNYVISDDGYYVMDNTTYVKAGNIMPKVVGGFSNTISYGNLSLDFTIDGRFGGKMLAPNLKFMRAAGMLENSMEFRDAAHGGLTYTSGGKTYDDGVLLKGTNEKTGLPNTKVVSAADYYFNTYNWGEGSLTDGEVLDNSFIKMREVVLSYKLPASFTSKLKINNLRVSLIGRNLFYIWRTLKDLDPEAPLGNKWWSQGVDVGSTAASRNYGFSISANF</sequence>
<keyword evidence="10" id="KW-0675">Receptor</keyword>
<comment type="similarity">
    <text evidence="7">Belongs to the TonB-dependent receptor family.</text>
</comment>
<dbReference type="NCBIfam" id="TIGR04056">
    <property type="entry name" value="OMP_RagA_SusC"/>
    <property type="match status" value="1"/>
</dbReference>
<keyword evidence="8" id="KW-0732">Signal</keyword>
<evidence type="ECO:0000256" key="5">
    <source>
        <dbReference type="ARBA" id="ARBA00023136"/>
    </source>
</evidence>
<evidence type="ECO:0000256" key="4">
    <source>
        <dbReference type="ARBA" id="ARBA00022692"/>
    </source>
</evidence>
<evidence type="ECO:0000256" key="2">
    <source>
        <dbReference type="ARBA" id="ARBA00022448"/>
    </source>
</evidence>
<dbReference type="InterPro" id="IPR008969">
    <property type="entry name" value="CarboxyPept-like_regulatory"/>
</dbReference>
<dbReference type="Gene3D" id="2.40.170.20">
    <property type="entry name" value="TonB-dependent receptor, beta-barrel domain"/>
    <property type="match status" value="1"/>
</dbReference>
<dbReference type="GO" id="GO:0009279">
    <property type="term" value="C:cell outer membrane"/>
    <property type="evidence" value="ECO:0007669"/>
    <property type="project" value="UniProtKB-SubCell"/>
</dbReference>
<dbReference type="Gene3D" id="2.60.40.1120">
    <property type="entry name" value="Carboxypeptidase-like, regulatory domain"/>
    <property type="match status" value="1"/>
</dbReference>
<accession>A0A327SWP4</accession>
<dbReference type="InterPro" id="IPR012910">
    <property type="entry name" value="Plug_dom"/>
</dbReference>